<evidence type="ECO:0000313" key="5">
    <source>
        <dbReference type="EMBL" id="AIC46975.1"/>
    </source>
</evidence>
<comment type="similarity">
    <text evidence="1">Belongs to the glycosyltransferase 2 family.</text>
</comment>
<gene>
    <name evidence="5" type="ORF">Rhola_00001450</name>
</gene>
<dbReference type="eggNOG" id="COG1216">
    <property type="taxonomic scope" value="Bacteria"/>
</dbReference>
<accession>A0A060JDY7</accession>
<evidence type="ECO:0000256" key="2">
    <source>
        <dbReference type="ARBA" id="ARBA00022676"/>
    </source>
</evidence>
<evidence type="ECO:0000313" key="6">
    <source>
        <dbReference type="Proteomes" id="UP000067708"/>
    </source>
</evidence>
<proteinExistence type="inferred from homology"/>
<dbReference type="EC" id="2.4.1.83" evidence="5"/>
<keyword evidence="6" id="KW-1185">Reference proteome</keyword>
<dbReference type="CDD" id="cd06442">
    <property type="entry name" value="DPM1_like"/>
    <property type="match status" value="1"/>
</dbReference>
<dbReference type="InterPro" id="IPR001173">
    <property type="entry name" value="Glyco_trans_2-like"/>
</dbReference>
<dbReference type="Pfam" id="PF00535">
    <property type="entry name" value="Glycos_transf_2"/>
    <property type="match status" value="1"/>
</dbReference>
<dbReference type="Proteomes" id="UP000067708">
    <property type="component" value="Chromosome"/>
</dbReference>
<evidence type="ECO:0000256" key="1">
    <source>
        <dbReference type="ARBA" id="ARBA00006739"/>
    </source>
</evidence>
<dbReference type="GO" id="GO:0009247">
    <property type="term" value="P:glycolipid biosynthetic process"/>
    <property type="evidence" value="ECO:0007669"/>
    <property type="project" value="TreeGrafter"/>
</dbReference>
<dbReference type="HOGENOM" id="CLU_033536_13_0_11"/>
<feature type="domain" description="Glycosyltransferase 2-like" evidence="4">
    <location>
        <begin position="5"/>
        <end position="168"/>
    </location>
</feature>
<keyword evidence="2 5" id="KW-0328">Glycosyltransferase</keyword>
<dbReference type="PANTHER" id="PTHR43398">
    <property type="entry name" value="DOLICHOL-PHOSPHATE MANNOSYLTRANSFERASE SUBUNIT 1"/>
    <property type="match status" value="1"/>
</dbReference>
<dbReference type="InterPro" id="IPR039528">
    <property type="entry name" value="DPM1-like"/>
</dbReference>
<organism evidence="5 6">
    <name type="scientific">Rhodoluna lacicola</name>
    <dbReference type="NCBI Taxonomy" id="529884"/>
    <lineage>
        <taxon>Bacteria</taxon>
        <taxon>Bacillati</taxon>
        <taxon>Actinomycetota</taxon>
        <taxon>Actinomycetes</taxon>
        <taxon>Micrococcales</taxon>
        <taxon>Microbacteriaceae</taxon>
        <taxon>Luna cluster</taxon>
        <taxon>Luna-1 subcluster</taxon>
        <taxon>Rhodoluna</taxon>
    </lineage>
</organism>
<protein>
    <submittedName>
        <fullName evidence="5">Glycosyltransferases involved in cell wall biogenesis</fullName>
        <ecNumber evidence="5">2.4.1.83</ecNumber>
    </submittedName>
</protein>
<sequence>MKTLVIMPTYNEAMNLEHSVTELFKHNPGVSLLIVDDASPDGTGAVADQLSAANNQISVLHRTAKTGLANAYKAGFDWGLKQKFDYLVEMDADGSHRAEDLPKLIAEANAHELVIGSRWVFGGSVQNWPAYRLALSRGGNAYAKLMLGSKIKDMTAGFRVYQAQLIERLHLEDLAAHGYSFQVEMTRKCERIGASIKEVPITFVEREHGVSKMSKFIVLEAMWLVTKLGLKRMLGIDRHFDSNHVAQAN</sequence>
<dbReference type="KEGG" id="rla:Rhola_00001450"/>
<dbReference type="SUPFAM" id="SSF53448">
    <property type="entry name" value="Nucleotide-diphospho-sugar transferases"/>
    <property type="match status" value="1"/>
</dbReference>
<keyword evidence="3 5" id="KW-0808">Transferase</keyword>
<name>A0A060JDY7_9MICO</name>
<dbReference type="STRING" id="529884.Rhola_00001450"/>
<dbReference type="PANTHER" id="PTHR43398:SF1">
    <property type="entry name" value="DOLICHOL-PHOSPHATE MANNOSYLTRANSFERASE SUBUNIT 1"/>
    <property type="match status" value="1"/>
</dbReference>
<evidence type="ECO:0000256" key="3">
    <source>
        <dbReference type="ARBA" id="ARBA00022679"/>
    </source>
</evidence>
<dbReference type="FunFam" id="3.90.550.10:FF:000122">
    <property type="entry name" value="Dolichol-phosphate mannosyltransferase subunit 1"/>
    <property type="match status" value="1"/>
</dbReference>
<dbReference type="PATRIC" id="fig|529884.3.peg.137"/>
<dbReference type="Gene3D" id="3.90.550.10">
    <property type="entry name" value="Spore Coat Polysaccharide Biosynthesis Protein SpsA, Chain A"/>
    <property type="match status" value="1"/>
</dbReference>
<dbReference type="AlphaFoldDB" id="A0A060JDY7"/>
<dbReference type="GO" id="GO:0016020">
    <property type="term" value="C:membrane"/>
    <property type="evidence" value="ECO:0007669"/>
    <property type="project" value="GOC"/>
</dbReference>
<reference evidence="5 6" key="1">
    <citation type="journal article" date="2014" name="Int. J. Syst. Evol. Microbiol.">
        <title>Rhodoluna lacicola gen. nov., sp. nov., a planktonic freshwater bacterium with stream-lined genome.</title>
        <authorList>
            <person name="Hahn M."/>
            <person name="Schmidt J."/>
            <person name="Taipale S.J."/>
            <person name="Doolittle W.F."/>
            <person name="Koll U."/>
        </authorList>
    </citation>
    <scope>NUCLEOTIDE SEQUENCE [LARGE SCALE GENOMIC DNA]</scope>
    <source>
        <strain evidence="5 6">MWH-Ta8</strain>
    </source>
</reference>
<dbReference type="RefSeq" id="WP_038501683.1">
    <property type="nucleotide sequence ID" value="NZ_CP007490.1"/>
</dbReference>
<dbReference type="InterPro" id="IPR029044">
    <property type="entry name" value="Nucleotide-diphossugar_trans"/>
</dbReference>
<evidence type="ECO:0000259" key="4">
    <source>
        <dbReference type="Pfam" id="PF00535"/>
    </source>
</evidence>
<dbReference type="GO" id="GO:0004582">
    <property type="term" value="F:dolichyl-phosphate beta-D-mannosyltransferase activity"/>
    <property type="evidence" value="ECO:0007669"/>
    <property type="project" value="UniProtKB-EC"/>
</dbReference>
<dbReference type="EMBL" id="CP007490">
    <property type="protein sequence ID" value="AIC46975.1"/>
    <property type="molecule type" value="Genomic_DNA"/>
</dbReference>